<feature type="binding site" evidence="7">
    <location>
        <position position="119"/>
    </location>
    <ligand>
        <name>isopentenyl diphosphate</name>
        <dbReference type="ChEBI" id="CHEBI:128769"/>
    </ligand>
</feature>
<feature type="binding site" evidence="7">
    <location>
        <position position="38"/>
    </location>
    <ligand>
        <name>(2E)-4-hydroxy-3-methylbut-2-enyl diphosphate</name>
        <dbReference type="ChEBI" id="CHEBI:128753"/>
    </ligand>
</feature>
<dbReference type="RefSeq" id="WP_216549011.1">
    <property type="nucleotide sequence ID" value="NZ_JAHLQO010000003.1"/>
</dbReference>
<feature type="binding site" evidence="7">
    <location>
        <position position="69"/>
    </location>
    <ligand>
        <name>(2E)-4-hydroxy-3-methylbut-2-enyl diphosphate</name>
        <dbReference type="ChEBI" id="CHEBI:128753"/>
    </ligand>
</feature>
<feature type="binding site" evidence="7">
    <location>
        <position position="119"/>
    </location>
    <ligand>
        <name>(2E)-4-hydroxy-3-methylbut-2-enyl diphosphate</name>
        <dbReference type="ChEBI" id="CHEBI:128753"/>
    </ligand>
</feature>
<dbReference type="InterPro" id="IPR003451">
    <property type="entry name" value="LytB/IspH"/>
</dbReference>
<dbReference type="CDD" id="cd04465">
    <property type="entry name" value="S1_RPS1_repeat_ec2_hs2"/>
    <property type="match status" value="1"/>
</dbReference>
<sequence length="732" mass="82272">MEIIVADKYGFCGGVKRAVKMAFDNASIGVYSYGDIVHNEIVVSDLENLGVKTIDDTDVENSKVIIRSHGVHKKILDELSEKNNEIINCVCPKVEKIYNIVDNFYKKGYNIVIIGNKNHPEVIGINSYCDDNAKIISDMEDLDKLKSIDGKTVVVSQTTNNVDFFEKAINIIKNISKDEVLVYNTICDATSKRQESIRQLSSVVDAVIVLGGTKSSNTKKLAEIAKINCENVFLIQSINDIDINIFKKFNKIGITAGASTPDKVIKEAVCRMENFDKGEMMEAIDNSFKRIRKGEVVTGEVLYITDSEVMVNLGYRSDGIISRDELAGGPDVNPQDLYEQGQEIDVYVLRMDDGDGNVVLSTKRVADMKVWDEVEELYNNKENITVTVKSQVKGGLTADYNGLNAFIPASHVSIRFQKDLSKFIGEEFETEIIDFDKRKKRIVLSRKNVLQKEVDEKREEVYSKLQEGDVIEGTVQRLTNFGAFVDVGGVDGLIHISELSWNRVKHPSDVVSPGETVKVQVLNVDKDKNRIALGLKQTTEKPWDVFTNEVSVGDVVKGKVVNLLDFGAFVRLEQGVDGLLHVSQISREHVEKPQDKLSVGEEVTVKVTDIDEENQKISLSMKALIEPEEKEEVKQQPKERKPRRERKAPKREKRVEEPKQDEFNMTIGEMLGLNFADANLDSDIIADEKEISKNDEASNEEVKEEVVEDVNEKEEATEETVEVEESEENTEE</sequence>
<feature type="binding site" evidence="7">
    <location>
        <position position="38"/>
    </location>
    <ligand>
        <name>isopentenyl diphosphate</name>
        <dbReference type="ChEBI" id="CHEBI:128769"/>
    </ligand>
</feature>
<feature type="active site" description="Proton donor" evidence="7">
    <location>
        <position position="121"/>
    </location>
</feature>
<feature type="binding site" evidence="7">
    <location>
        <position position="91"/>
    </location>
    <ligand>
        <name>[4Fe-4S] cluster</name>
        <dbReference type="ChEBI" id="CHEBI:49883"/>
    </ligand>
</feature>
<accession>A0ABS6FIY7</accession>
<feature type="binding site" evidence="7">
    <location>
        <position position="259"/>
    </location>
    <ligand>
        <name>isopentenyl diphosphate</name>
        <dbReference type="ChEBI" id="CHEBI:128769"/>
    </ligand>
</feature>
<dbReference type="NCBIfam" id="NF005208">
    <property type="entry name" value="PRK06676.1"/>
    <property type="match status" value="1"/>
</dbReference>
<dbReference type="GO" id="GO:0051745">
    <property type="term" value="F:4-hydroxy-3-methylbut-2-enyl diphosphate reductase activity"/>
    <property type="evidence" value="ECO:0007669"/>
    <property type="project" value="UniProtKB-EC"/>
</dbReference>
<dbReference type="SMART" id="SM00316">
    <property type="entry name" value="S1"/>
    <property type="match status" value="4"/>
</dbReference>
<feature type="region of interest" description="Disordered" evidence="8">
    <location>
        <begin position="687"/>
        <end position="732"/>
    </location>
</feature>
<dbReference type="PANTHER" id="PTHR10724">
    <property type="entry name" value="30S RIBOSOMAL PROTEIN S1"/>
    <property type="match status" value="1"/>
</dbReference>
<evidence type="ECO:0000256" key="6">
    <source>
        <dbReference type="ARBA" id="ARBA00023274"/>
    </source>
</evidence>
<comment type="cofactor">
    <cofactor evidence="7">
        <name>[4Fe-4S] cluster</name>
        <dbReference type="ChEBI" id="CHEBI:49883"/>
    </cofactor>
    <text evidence="7">Binds 1 [4Fe-4S] cluster per subunit.</text>
</comment>
<comment type="similarity">
    <text evidence="7">Belongs to the IspH family.</text>
</comment>
<dbReference type="GO" id="GO:0005840">
    <property type="term" value="C:ribosome"/>
    <property type="evidence" value="ECO:0007669"/>
    <property type="project" value="UniProtKB-KW"/>
</dbReference>
<feature type="domain" description="S1 motif" evidence="9">
    <location>
        <begin position="294"/>
        <end position="363"/>
    </location>
</feature>
<dbReference type="CDD" id="cd05687">
    <property type="entry name" value="S1_RPS1_repeat_ec1_hs1"/>
    <property type="match status" value="1"/>
</dbReference>
<comment type="catalytic activity">
    <reaction evidence="7">
        <text>dimethylallyl diphosphate + 2 oxidized [2Fe-2S]-[ferredoxin] + H2O = (2E)-4-hydroxy-3-methylbut-2-enyl diphosphate + 2 reduced [2Fe-2S]-[ferredoxin] + 2 H(+)</text>
        <dbReference type="Rhea" id="RHEA:24825"/>
        <dbReference type="Rhea" id="RHEA-COMP:10000"/>
        <dbReference type="Rhea" id="RHEA-COMP:10001"/>
        <dbReference type="ChEBI" id="CHEBI:15377"/>
        <dbReference type="ChEBI" id="CHEBI:15378"/>
        <dbReference type="ChEBI" id="CHEBI:33737"/>
        <dbReference type="ChEBI" id="CHEBI:33738"/>
        <dbReference type="ChEBI" id="CHEBI:57623"/>
        <dbReference type="ChEBI" id="CHEBI:128753"/>
        <dbReference type="EC" id="1.17.7.4"/>
    </reaction>
</comment>
<feature type="domain" description="S1 motif" evidence="9">
    <location>
        <begin position="381"/>
        <end position="447"/>
    </location>
</feature>
<keyword evidence="11" id="KW-1185">Reference proteome</keyword>
<dbReference type="Proteomes" id="UP000783742">
    <property type="component" value="Unassembled WGS sequence"/>
</dbReference>
<dbReference type="CDD" id="cd13944">
    <property type="entry name" value="lytB_ispH"/>
    <property type="match status" value="1"/>
</dbReference>
<feature type="binding site" evidence="7">
    <location>
        <position position="217"/>
    </location>
    <ligand>
        <name>isopentenyl diphosphate</name>
        <dbReference type="ChEBI" id="CHEBI:128769"/>
    </ligand>
</feature>
<organism evidence="10 11">
    <name type="scientific">Peptoniphilus ovalis</name>
    <dbReference type="NCBI Taxonomy" id="2841503"/>
    <lineage>
        <taxon>Bacteria</taxon>
        <taxon>Bacillati</taxon>
        <taxon>Bacillota</taxon>
        <taxon>Tissierellia</taxon>
        <taxon>Tissierellales</taxon>
        <taxon>Peptoniphilaceae</taxon>
        <taxon>Peptoniphilus</taxon>
    </lineage>
</organism>
<comment type="catalytic activity">
    <reaction evidence="7">
        <text>isopentenyl diphosphate + 2 oxidized [2Fe-2S]-[ferredoxin] + H2O = (2E)-4-hydroxy-3-methylbut-2-enyl diphosphate + 2 reduced [2Fe-2S]-[ferredoxin] + 2 H(+)</text>
        <dbReference type="Rhea" id="RHEA:24488"/>
        <dbReference type="Rhea" id="RHEA-COMP:10000"/>
        <dbReference type="Rhea" id="RHEA-COMP:10001"/>
        <dbReference type="ChEBI" id="CHEBI:15377"/>
        <dbReference type="ChEBI" id="CHEBI:15378"/>
        <dbReference type="ChEBI" id="CHEBI:33737"/>
        <dbReference type="ChEBI" id="CHEBI:33738"/>
        <dbReference type="ChEBI" id="CHEBI:128753"/>
        <dbReference type="ChEBI" id="CHEBI:128769"/>
        <dbReference type="EC" id="1.17.7.4"/>
    </reaction>
</comment>
<keyword evidence="7 10" id="KW-0560">Oxidoreductase</keyword>
<feature type="binding site" evidence="7">
    <location>
        <position position="38"/>
    </location>
    <ligand>
        <name>dimethylallyl diphosphate</name>
        <dbReference type="ChEBI" id="CHEBI:57623"/>
    </ligand>
</feature>
<feature type="compositionally biased region" description="Acidic residues" evidence="8">
    <location>
        <begin position="706"/>
        <end position="732"/>
    </location>
</feature>
<feature type="binding site" evidence="7">
    <location>
        <position position="217"/>
    </location>
    <ligand>
        <name>dimethylallyl diphosphate</name>
        <dbReference type="ChEBI" id="CHEBI:57623"/>
    </ligand>
</feature>
<keyword evidence="3 10" id="KW-0689">Ribosomal protein</keyword>
<feature type="domain" description="S1 motif" evidence="9">
    <location>
        <begin position="468"/>
        <end position="536"/>
    </location>
</feature>
<feature type="domain" description="S1 motif" evidence="9">
    <location>
        <begin position="553"/>
        <end position="622"/>
    </location>
</feature>
<dbReference type="NCBIfam" id="TIGR00216">
    <property type="entry name" value="ispH_lytB"/>
    <property type="match status" value="1"/>
</dbReference>
<protein>
    <recommendedName>
        <fullName evidence="7">4-hydroxy-3-methylbut-2-enyl diphosphate reductase</fullName>
        <shortName evidence="7">HMBPP reductase</shortName>
        <ecNumber evidence="7">1.17.7.4</ecNumber>
    </recommendedName>
</protein>
<comment type="caution">
    <text evidence="10">The sequence shown here is derived from an EMBL/GenBank/DDBJ whole genome shotgun (WGS) entry which is preliminary data.</text>
</comment>
<evidence type="ECO:0000256" key="2">
    <source>
        <dbReference type="ARBA" id="ARBA00022723"/>
    </source>
</evidence>
<dbReference type="PANTHER" id="PTHR10724:SF7">
    <property type="entry name" value="SMALL RIBOSOMAL SUBUNIT PROTEIN BS1C"/>
    <property type="match status" value="1"/>
</dbReference>
<feature type="binding site" evidence="7">
    <location>
        <position position="69"/>
    </location>
    <ligand>
        <name>isopentenyl diphosphate</name>
        <dbReference type="ChEBI" id="CHEBI:128769"/>
    </ligand>
</feature>
<keyword evidence="5 7" id="KW-0411">Iron-sulfur</keyword>
<proteinExistence type="inferred from homology"/>
<feature type="binding site" evidence="7">
    <location>
        <position position="215"/>
    </location>
    <ligand>
        <name>dimethylallyl diphosphate</name>
        <dbReference type="ChEBI" id="CHEBI:57623"/>
    </ligand>
</feature>
<evidence type="ECO:0000313" key="10">
    <source>
        <dbReference type="EMBL" id="MBU5669165.1"/>
    </source>
</evidence>
<dbReference type="CDD" id="cd05688">
    <property type="entry name" value="S1_RPS1_repeat_ec3"/>
    <property type="match status" value="1"/>
</dbReference>
<feature type="binding site" evidence="7">
    <location>
        <position position="216"/>
    </location>
    <ligand>
        <name>isopentenyl diphosphate</name>
        <dbReference type="ChEBI" id="CHEBI:128769"/>
    </ligand>
</feature>
<feature type="compositionally biased region" description="Basic and acidic residues" evidence="8">
    <location>
        <begin position="628"/>
        <end position="639"/>
    </location>
</feature>
<feature type="binding site" evidence="7">
    <location>
        <position position="187"/>
    </location>
    <ligand>
        <name>[4Fe-4S] cluster</name>
        <dbReference type="ChEBI" id="CHEBI:49883"/>
    </ligand>
</feature>
<feature type="compositionally biased region" description="Basic and acidic residues" evidence="8">
    <location>
        <begin position="653"/>
        <end position="662"/>
    </location>
</feature>
<dbReference type="NCBIfam" id="NF000907">
    <property type="entry name" value="PRK00087.1"/>
    <property type="match status" value="1"/>
</dbReference>
<keyword evidence="1 7" id="KW-0004">4Fe-4S</keyword>
<dbReference type="EC" id="1.17.7.4" evidence="7"/>
<keyword evidence="2 7" id="KW-0479">Metal-binding</keyword>
<evidence type="ECO:0000256" key="7">
    <source>
        <dbReference type="HAMAP-Rule" id="MF_00191"/>
    </source>
</evidence>
<comment type="pathway">
    <text evidence="7">Isoprenoid biosynthesis; isopentenyl diphosphate biosynthesis via DXP pathway; isopentenyl diphosphate from 1-deoxy-D-xylulose 5-phosphate: step 6/6.</text>
</comment>
<evidence type="ECO:0000256" key="3">
    <source>
        <dbReference type="ARBA" id="ARBA00022980"/>
    </source>
</evidence>
<feature type="binding site" evidence="7">
    <location>
        <position position="215"/>
    </location>
    <ligand>
        <name>isopentenyl diphosphate</name>
        <dbReference type="ChEBI" id="CHEBI:128769"/>
    </ligand>
</feature>
<keyword evidence="7" id="KW-0414">Isoprene biosynthesis</keyword>
<evidence type="ECO:0000256" key="4">
    <source>
        <dbReference type="ARBA" id="ARBA00023004"/>
    </source>
</evidence>
<dbReference type="InterPro" id="IPR050437">
    <property type="entry name" value="Ribos_protein_bS1-like"/>
</dbReference>
<comment type="function">
    <text evidence="7">Catalyzes the conversion of 1-hydroxy-2-methyl-2-(E)-butenyl 4-diphosphate (HMBPP) into a mixture of isopentenyl diphosphate (IPP) and dimethylallyl diphosphate (DMAPP). Acts in the terminal step of the DOXP/MEP pathway for isoprenoid precursor biosynthesis.</text>
</comment>
<dbReference type="HAMAP" id="MF_00191">
    <property type="entry name" value="IspH"/>
    <property type="match status" value="1"/>
</dbReference>
<evidence type="ECO:0000256" key="5">
    <source>
        <dbReference type="ARBA" id="ARBA00023014"/>
    </source>
</evidence>
<feature type="binding site" evidence="7">
    <location>
        <position position="12"/>
    </location>
    <ligand>
        <name>[4Fe-4S] cluster</name>
        <dbReference type="ChEBI" id="CHEBI:49883"/>
    </ligand>
</feature>
<feature type="binding site" evidence="7">
    <location>
        <position position="259"/>
    </location>
    <ligand>
        <name>dimethylallyl diphosphate</name>
        <dbReference type="ChEBI" id="CHEBI:57623"/>
    </ligand>
</feature>
<feature type="region of interest" description="Disordered" evidence="8">
    <location>
        <begin position="628"/>
        <end position="663"/>
    </location>
</feature>
<feature type="binding site" evidence="7">
    <location>
        <position position="119"/>
    </location>
    <ligand>
        <name>dimethylallyl diphosphate</name>
        <dbReference type="ChEBI" id="CHEBI:57623"/>
    </ligand>
</feature>
<feature type="binding site" evidence="7">
    <location>
        <position position="158"/>
    </location>
    <ligand>
        <name>(2E)-4-hydroxy-3-methylbut-2-enyl diphosphate</name>
        <dbReference type="ChEBI" id="CHEBI:128753"/>
    </ligand>
</feature>
<feature type="binding site" evidence="7">
    <location>
        <position position="69"/>
    </location>
    <ligand>
        <name>dimethylallyl diphosphate</name>
        <dbReference type="ChEBI" id="CHEBI:57623"/>
    </ligand>
</feature>
<evidence type="ECO:0000313" key="11">
    <source>
        <dbReference type="Proteomes" id="UP000783742"/>
    </source>
</evidence>
<dbReference type="EMBL" id="JAHLQO010000003">
    <property type="protein sequence ID" value="MBU5669165.1"/>
    <property type="molecule type" value="Genomic_DNA"/>
</dbReference>
<dbReference type="InterPro" id="IPR003029">
    <property type="entry name" value="S1_domain"/>
</dbReference>
<dbReference type="Pfam" id="PF00575">
    <property type="entry name" value="S1"/>
    <property type="match status" value="4"/>
</dbReference>
<feature type="binding site" evidence="7">
    <location>
        <position position="259"/>
    </location>
    <ligand>
        <name>(2E)-4-hydroxy-3-methylbut-2-enyl diphosphate</name>
        <dbReference type="ChEBI" id="CHEBI:128753"/>
    </ligand>
</feature>
<name>A0ABS6FIY7_9FIRM</name>
<feature type="compositionally biased region" description="Basic and acidic residues" evidence="8">
    <location>
        <begin position="687"/>
        <end position="705"/>
    </location>
</feature>
<feature type="binding site" evidence="7">
    <location>
        <position position="215"/>
    </location>
    <ligand>
        <name>(2E)-4-hydroxy-3-methylbut-2-enyl diphosphate</name>
        <dbReference type="ChEBI" id="CHEBI:128753"/>
    </ligand>
</feature>
<dbReference type="PROSITE" id="PS50126">
    <property type="entry name" value="S1"/>
    <property type="match status" value="4"/>
</dbReference>
<evidence type="ECO:0000256" key="1">
    <source>
        <dbReference type="ARBA" id="ARBA00022485"/>
    </source>
</evidence>
<gene>
    <name evidence="7" type="primary">ispH</name>
    <name evidence="10" type="ORF">KQI68_04830</name>
</gene>
<feature type="binding site" evidence="7">
    <location>
        <position position="216"/>
    </location>
    <ligand>
        <name>(2E)-4-hydroxy-3-methylbut-2-enyl diphosphate</name>
        <dbReference type="ChEBI" id="CHEBI:128753"/>
    </ligand>
</feature>
<feature type="binding site" evidence="7">
    <location>
        <position position="216"/>
    </location>
    <ligand>
        <name>dimethylallyl diphosphate</name>
        <dbReference type="ChEBI" id="CHEBI:57623"/>
    </ligand>
</feature>
<feature type="compositionally biased region" description="Basic residues" evidence="8">
    <location>
        <begin position="640"/>
        <end position="652"/>
    </location>
</feature>
<keyword evidence="4 7" id="KW-0408">Iron</keyword>
<comment type="pathway">
    <text evidence="7">Isoprenoid biosynthesis; dimethylallyl diphosphate biosynthesis; dimethylallyl diphosphate from (2E)-4-hydroxy-3-methylbutenyl diphosphate: step 1/1.</text>
</comment>
<evidence type="ECO:0000259" key="9">
    <source>
        <dbReference type="PROSITE" id="PS50126"/>
    </source>
</evidence>
<keyword evidence="6" id="KW-0687">Ribonucleoprotein</keyword>
<reference evidence="10 11" key="1">
    <citation type="submission" date="2021-06" db="EMBL/GenBank/DDBJ databases">
        <authorList>
            <person name="Sun Q."/>
            <person name="Li D."/>
        </authorList>
    </citation>
    <scope>NUCLEOTIDE SEQUENCE [LARGE SCALE GENOMIC DNA]</scope>
    <source>
        <strain evidence="10 11">MSJ-1</strain>
    </source>
</reference>
<evidence type="ECO:0000256" key="8">
    <source>
        <dbReference type="SAM" id="MobiDB-lite"/>
    </source>
</evidence>
<dbReference type="Pfam" id="PF02401">
    <property type="entry name" value="LYTB"/>
    <property type="match status" value="1"/>
</dbReference>
<feature type="binding site" evidence="7">
    <location>
        <position position="217"/>
    </location>
    <ligand>
        <name>(2E)-4-hydroxy-3-methylbut-2-enyl diphosphate</name>
        <dbReference type="ChEBI" id="CHEBI:128753"/>
    </ligand>
</feature>